<feature type="domain" description="DUF2090" evidence="2">
    <location>
        <begin position="8"/>
        <end position="301"/>
    </location>
</feature>
<evidence type="ECO:0000256" key="1">
    <source>
        <dbReference type="ARBA" id="ARBA00023239"/>
    </source>
</evidence>
<dbReference type="RefSeq" id="WP_093117242.1">
    <property type="nucleotide sequence ID" value="NZ_FNWJ01000001.1"/>
</dbReference>
<dbReference type="EMBL" id="FNWJ01000001">
    <property type="protein sequence ID" value="SEH10497.1"/>
    <property type="molecule type" value="Genomic_DNA"/>
</dbReference>
<dbReference type="PANTHER" id="PTHR39340:SF1">
    <property type="entry name" value="SULFOFRUCTOSEPHOSPHATE ALDOLASE"/>
    <property type="match status" value="1"/>
</dbReference>
<dbReference type="InterPro" id="IPR050552">
    <property type="entry name" value="LacD_aldolase"/>
</dbReference>
<dbReference type="GO" id="GO:1902777">
    <property type="term" value="P:6-sulfoquinovose(1-) catabolic process"/>
    <property type="evidence" value="ECO:0007669"/>
    <property type="project" value="TreeGrafter"/>
</dbReference>
<dbReference type="PANTHER" id="PTHR39340">
    <property type="entry name" value="SULFOFRUCTOSEPHOSPHATE ALDOLASE"/>
    <property type="match status" value="1"/>
</dbReference>
<reference evidence="4" key="1">
    <citation type="submission" date="2016-10" db="EMBL/GenBank/DDBJ databases">
        <authorList>
            <person name="Varghese N."/>
            <person name="Submissions S."/>
        </authorList>
    </citation>
    <scope>NUCLEOTIDE SEQUENCE [LARGE SCALE GENOMIC DNA]</scope>
    <source>
        <strain evidence="4">ATCC 35263</strain>
    </source>
</reference>
<dbReference type="AlphaFoldDB" id="A0A1H6FI35"/>
<organism evidence="3 4">
    <name type="scientific">Thermoleophilum album</name>
    <dbReference type="NCBI Taxonomy" id="29539"/>
    <lineage>
        <taxon>Bacteria</taxon>
        <taxon>Bacillati</taxon>
        <taxon>Actinomycetota</taxon>
        <taxon>Thermoleophilia</taxon>
        <taxon>Thermoleophilales</taxon>
        <taxon>Thermoleophilaceae</taxon>
        <taxon>Thermoleophilum</taxon>
    </lineage>
</organism>
<sequence>MALGYDGKLYILAFDHRGSFQKKMFGIEGEPTPEETQRIADAKHLIFEGLLRALELGADPAVSGCLIDEQFGGEIPQQAKERGLILAMPVEKSGQKEFDFEYGEQFGEHIEKFDPDFAKVLVRYNPEGDAELNRRQRERLRRLSDWLHERDRKFLFELLVPAEPHQLEKVGGDAERYDAELRPDLMIQAIAELQDAGVEPDVWKIEGIETRADCERIAAQTRRGGRDGVVCVVLGRGADAGKVEHWLRQGAPVEGYAGFAIGRTIWWDAVKGHLAGTVDRTTAADQIARNYLHFVSVYQEAERTAPAPA</sequence>
<dbReference type="Proteomes" id="UP000222056">
    <property type="component" value="Unassembled WGS sequence"/>
</dbReference>
<name>A0A1H6FI35_THEAL</name>
<dbReference type="InterPro" id="IPR018659">
    <property type="entry name" value="DUF2090"/>
</dbReference>
<protein>
    <recommendedName>
        <fullName evidence="2">DUF2090 domain-containing protein</fullName>
    </recommendedName>
</protein>
<accession>A0A1H6FI35</accession>
<dbReference type="Pfam" id="PF09863">
    <property type="entry name" value="DUF2090"/>
    <property type="match status" value="1"/>
</dbReference>
<keyword evidence="4" id="KW-1185">Reference proteome</keyword>
<keyword evidence="1" id="KW-0456">Lyase</keyword>
<proteinExistence type="predicted"/>
<dbReference type="InterPro" id="IPR013785">
    <property type="entry name" value="Aldolase_TIM"/>
</dbReference>
<evidence type="ECO:0000313" key="4">
    <source>
        <dbReference type="Proteomes" id="UP000222056"/>
    </source>
</evidence>
<dbReference type="Gene3D" id="3.20.20.70">
    <property type="entry name" value="Aldolase class I"/>
    <property type="match status" value="1"/>
</dbReference>
<evidence type="ECO:0000313" key="3">
    <source>
        <dbReference type="EMBL" id="SEH10497.1"/>
    </source>
</evidence>
<dbReference type="GO" id="GO:0061595">
    <property type="term" value="F:6-deoxy-6-sulfofructose-1-phosphate aldolase activity"/>
    <property type="evidence" value="ECO:0007669"/>
    <property type="project" value="TreeGrafter"/>
</dbReference>
<gene>
    <name evidence="3" type="ORF">SAMN02745716_0356</name>
</gene>
<dbReference type="OrthoDB" id="111160at2"/>
<dbReference type="STRING" id="29539.SAMN02745716_0356"/>
<dbReference type="SUPFAM" id="SSF51569">
    <property type="entry name" value="Aldolase"/>
    <property type="match status" value="1"/>
</dbReference>
<evidence type="ECO:0000259" key="2">
    <source>
        <dbReference type="Pfam" id="PF09863"/>
    </source>
</evidence>